<evidence type="ECO:0000313" key="3">
    <source>
        <dbReference type="Proteomes" id="UP000198906"/>
    </source>
</evidence>
<dbReference type="Proteomes" id="UP000198906">
    <property type="component" value="Unassembled WGS sequence"/>
</dbReference>
<sequence length="95" mass="9995">MGMSVTKRSRQTSRSPAADGGDGQEPNSGGSCRYWEIGEGGRVGGPPALTYISLRLALLRHPIAVHLQAWQDSELLAAGLLVSGADGVGRRRPRG</sequence>
<feature type="region of interest" description="Disordered" evidence="1">
    <location>
        <begin position="1"/>
        <end position="33"/>
    </location>
</feature>
<keyword evidence="3" id="KW-1185">Reference proteome</keyword>
<accession>A0A1C6REJ6</accession>
<proteinExistence type="predicted"/>
<gene>
    <name evidence="2" type="ORF">GA0074694_1187</name>
</gene>
<name>A0A1C6REJ6_9ACTN</name>
<dbReference type="AlphaFoldDB" id="A0A1C6REJ6"/>
<dbReference type="EMBL" id="FMHU01000001">
    <property type="protein sequence ID" value="SCL15386.1"/>
    <property type="molecule type" value="Genomic_DNA"/>
</dbReference>
<protein>
    <submittedName>
        <fullName evidence="2">Uncharacterized protein</fullName>
    </submittedName>
</protein>
<organism evidence="2 3">
    <name type="scientific">Micromonospora inyonensis</name>
    <dbReference type="NCBI Taxonomy" id="47866"/>
    <lineage>
        <taxon>Bacteria</taxon>
        <taxon>Bacillati</taxon>
        <taxon>Actinomycetota</taxon>
        <taxon>Actinomycetes</taxon>
        <taxon>Micromonosporales</taxon>
        <taxon>Micromonosporaceae</taxon>
        <taxon>Micromonospora</taxon>
    </lineage>
</organism>
<reference evidence="3" key="1">
    <citation type="submission" date="2016-06" db="EMBL/GenBank/DDBJ databases">
        <authorList>
            <person name="Varghese N."/>
        </authorList>
    </citation>
    <scope>NUCLEOTIDE SEQUENCE [LARGE SCALE GENOMIC DNA]</scope>
    <source>
        <strain evidence="3">DSM 46123</strain>
    </source>
</reference>
<evidence type="ECO:0000313" key="2">
    <source>
        <dbReference type="EMBL" id="SCL15386.1"/>
    </source>
</evidence>
<evidence type="ECO:0000256" key="1">
    <source>
        <dbReference type="SAM" id="MobiDB-lite"/>
    </source>
</evidence>